<dbReference type="AlphaFoldDB" id="A0A062VGY8"/>
<evidence type="ECO:0000313" key="1">
    <source>
        <dbReference type="EMBL" id="KCZ98754.1"/>
    </source>
</evidence>
<dbReference type="RefSeq" id="WP_035597496.1">
    <property type="nucleotide sequence ID" value="NZ_ARYM01000009.1"/>
</dbReference>
<comment type="caution">
    <text evidence="1">The sequence shown here is derived from an EMBL/GenBank/DDBJ whole genome shotgun (WGS) entry which is preliminary data.</text>
</comment>
<sequence length="200" mass="22860">MFGIGKKKVDNQLLLLATTKAYGLLSRTRVLFSEVIQEDLYDIEQKSAQYRECQILWLAFLLMLMDYCIQDAQYDLDRIDRISVLSGSKMLSARDLPVDILRSTLHTVLQDCAPPTRSNVDFMLRVIIAKKVATAGELRLFEHCLVTTHNFVDRHFYEHGSKGSLDLGWLWFLYHVAKGNYADANKELGLNLPMSRGATE</sequence>
<accession>A0A062VGY8</accession>
<reference evidence="1 2" key="1">
    <citation type="journal article" date="2014" name="Antonie Van Leeuwenhoek">
        <title>Hyphomonas beringensis sp. nov. and Hyphomonas chukchiensis sp. nov., isolated from surface seawater of the Bering Sea and Chukchi Sea.</title>
        <authorList>
            <person name="Li C."/>
            <person name="Lai Q."/>
            <person name="Li G."/>
            <person name="Dong C."/>
            <person name="Wang J."/>
            <person name="Liao Y."/>
            <person name="Shao Z."/>
        </authorList>
    </citation>
    <scope>NUCLEOTIDE SEQUENCE [LARGE SCALE GENOMIC DNA]</scope>
    <source>
        <strain evidence="1 2">PS728</strain>
    </source>
</reference>
<protein>
    <submittedName>
        <fullName evidence="1">Uncharacterized protein</fullName>
    </submittedName>
</protein>
<dbReference type="Proteomes" id="UP000027100">
    <property type="component" value="Unassembled WGS sequence"/>
</dbReference>
<dbReference type="EMBL" id="ARYM01000009">
    <property type="protein sequence ID" value="KCZ98754.1"/>
    <property type="molecule type" value="Genomic_DNA"/>
</dbReference>
<evidence type="ECO:0000313" key="2">
    <source>
        <dbReference type="Proteomes" id="UP000027100"/>
    </source>
</evidence>
<gene>
    <name evidence="1" type="ORF">HPO_09368</name>
</gene>
<keyword evidence="2" id="KW-1185">Reference proteome</keyword>
<organism evidence="1 2">
    <name type="scientific">Hyphomonas polymorpha PS728</name>
    <dbReference type="NCBI Taxonomy" id="1280954"/>
    <lineage>
        <taxon>Bacteria</taxon>
        <taxon>Pseudomonadati</taxon>
        <taxon>Pseudomonadota</taxon>
        <taxon>Alphaproteobacteria</taxon>
        <taxon>Hyphomonadales</taxon>
        <taxon>Hyphomonadaceae</taxon>
        <taxon>Hyphomonas</taxon>
    </lineage>
</organism>
<name>A0A062VGY8_9PROT</name>
<proteinExistence type="predicted"/>